<feature type="region of interest" description="Disordered" evidence="3">
    <location>
        <begin position="1"/>
        <end position="237"/>
    </location>
</feature>
<dbReference type="GO" id="GO:0000270">
    <property type="term" value="P:peptidoglycan metabolic process"/>
    <property type="evidence" value="ECO:0007669"/>
    <property type="project" value="TreeGrafter"/>
</dbReference>
<dbReference type="EMBL" id="FQVN01000001">
    <property type="protein sequence ID" value="SHE74070.1"/>
    <property type="molecule type" value="Genomic_DNA"/>
</dbReference>
<proteinExistence type="inferred from homology"/>
<feature type="compositionally biased region" description="Low complexity" evidence="3">
    <location>
        <begin position="150"/>
        <end position="160"/>
    </location>
</feature>
<feature type="compositionally biased region" description="Pro residues" evidence="3">
    <location>
        <begin position="161"/>
        <end position="179"/>
    </location>
</feature>
<feature type="compositionally biased region" description="Low complexity" evidence="3">
    <location>
        <begin position="180"/>
        <end position="210"/>
    </location>
</feature>
<dbReference type="AlphaFoldDB" id="A0A1M4VYU1"/>
<dbReference type="GO" id="GO:0006508">
    <property type="term" value="P:proteolysis"/>
    <property type="evidence" value="ECO:0007669"/>
    <property type="project" value="InterPro"/>
</dbReference>
<evidence type="ECO:0000256" key="1">
    <source>
        <dbReference type="ARBA" id="ARBA00006096"/>
    </source>
</evidence>
<dbReference type="InterPro" id="IPR012338">
    <property type="entry name" value="Beta-lactam/transpept-like"/>
</dbReference>
<dbReference type="Pfam" id="PF02113">
    <property type="entry name" value="Peptidase_S13"/>
    <property type="match status" value="2"/>
</dbReference>
<reference evidence="5 6" key="1">
    <citation type="submission" date="2016-11" db="EMBL/GenBank/DDBJ databases">
        <authorList>
            <person name="Jaros S."/>
            <person name="Januszkiewicz K."/>
            <person name="Wedrychowicz H."/>
        </authorList>
    </citation>
    <scope>NUCLEOTIDE SEQUENCE [LARGE SCALE GENOMIC DNA]</scope>
    <source>
        <strain evidence="5 6">DSM 44523</strain>
    </source>
</reference>
<dbReference type="OrthoDB" id="56883at2"/>
<dbReference type="RefSeq" id="WP_073479991.1">
    <property type="nucleotide sequence ID" value="NZ_FQVN01000001.1"/>
</dbReference>
<dbReference type="STRING" id="2017.SAMN05444320_101938"/>
<keyword evidence="6" id="KW-1185">Reference proteome</keyword>
<dbReference type="PANTHER" id="PTHR30023:SF0">
    <property type="entry name" value="PENICILLIN-SENSITIVE CARBOXYPEPTIDASE A"/>
    <property type="match status" value="1"/>
</dbReference>
<dbReference type="SUPFAM" id="SSF56601">
    <property type="entry name" value="beta-lactamase/transpeptidase-like"/>
    <property type="match status" value="1"/>
</dbReference>
<dbReference type="PRINTS" id="PR00922">
    <property type="entry name" value="DADACBPTASE3"/>
</dbReference>
<feature type="compositionally biased region" description="Pro residues" evidence="3">
    <location>
        <begin position="117"/>
        <end position="126"/>
    </location>
</feature>
<protein>
    <submittedName>
        <fullName evidence="5">D-alanyl-D-alanine carboxypeptidase / D-alanyl-D-alanine-endopeptidase (Penicillin-binding protein 4)</fullName>
    </submittedName>
</protein>
<evidence type="ECO:0000313" key="6">
    <source>
        <dbReference type="Proteomes" id="UP000184501"/>
    </source>
</evidence>
<evidence type="ECO:0000313" key="5">
    <source>
        <dbReference type="EMBL" id="SHE74070.1"/>
    </source>
</evidence>
<feature type="compositionally biased region" description="Pro residues" evidence="3">
    <location>
        <begin position="140"/>
        <end position="149"/>
    </location>
</feature>
<evidence type="ECO:0000256" key="2">
    <source>
        <dbReference type="ARBA" id="ARBA00022801"/>
    </source>
</evidence>
<comment type="similarity">
    <text evidence="1">Belongs to the peptidase S13 family.</text>
</comment>
<feature type="compositionally biased region" description="Low complexity" evidence="3">
    <location>
        <begin position="127"/>
        <end position="139"/>
    </location>
</feature>
<accession>A0A1M4VYU1</accession>
<dbReference type="InterPro" id="IPR000667">
    <property type="entry name" value="Peptidase_S13"/>
</dbReference>
<name>A0A1M4VYU1_STRHI</name>
<dbReference type="Gene3D" id="3.40.710.10">
    <property type="entry name" value="DD-peptidase/beta-lactamase superfamily"/>
    <property type="match status" value="2"/>
</dbReference>
<feature type="compositionally biased region" description="Basic and acidic residues" evidence="3">
    <location>
        <begin position="1"/>
        <end position="12"/>
    </location>
</feature>
<keyword evidence="5" id="KW-0645">Protease</keyword>
<sequence length="704" mass="71812">MPGPEQPREHDAPQGGWPPAGGGPQGSPGPAGAEPPTVRVPVAQPAETERVEWPPAPPPPGGEPTVQVSRASQADPVESERPTDQHTVRDRQWPDPIDNATARLDPETLRMRRSEPTWPPAEPPRATPTRVGPAAADQPPAQPAAPPAAVPVWPQAGDQPQQPPRPGDTGPQPPVPAQPTAPVQSTAPVQPSAPAQQTGPAQQTAPSQPNDQPPTPPGAGGPVADTPPEGQRPPRRRRRRVWAAVALVVVAGLGVGAAVWGAPVARRFGLLGADATTAAPPAPVEARPALRAVAGDAPAPTRAGVAKALQQPLANPDLARLTGVVVDPATGETLWEQGPTEQIVPASTNKVLTAAAALLTLDAQSRFSTKVVAGPDPETVVLVGGGDPTLSLGKGSLYPGSARLADLAAQVRGQLGGPVRRVLVDTSRYGETWPGGAIWDARDIAGGSITYITPVMLDGGRVSPLVWSGTRHQDPAGQAGTELAKAIGATGAAVSVGSAPANARVLGEVASPTVQQLVETTLLISDNVVAETLAKEVARARGKEPTFANSAAAVRETLTQNGFDLSGVTTVDGSGLALTNHLSARVLADVLAVAAAPDGSPKADARTAKLRPLLRGLPVAGSPSGTLDDRYDAEDGTAGGRGWVRAKTGSLSEGKLVNGLSGVVLDRDNRLLVFALVSNGSQQDPGRRALDSVASALRGCGCRG</sequence>
<keyword evidence="5" id="KW-0121">Carboxypeptidase</keyword>
<dbReference type="PANTHER" id="PTHR30023">
    <property type="entry name" value="D-ALANYL-D-ALANINE CARBOXYPEPTIDASE"/>
    <property type="match status" value="1"/>
</dbReference>
<keyword evidence="4" id="KW-0812">Transmembrane</keyword>
<gene>
    <name evidence="5" type="ORF">SAMN05444320_101938</name>
</gene>
<keyword evidence="4" id="KW-0472">Membrane</keyword>
<organism evidence="5 6">
    <name type="scientific">Streptoalloteichus hindustanus</name>
    <dbReference type="NCBI Taxonomy" id="2017"/>
    <lineage>
        <taxon>Bacteria</taxon>
        <taxon>Bacillati</taxon>
        <taxon>Actinomycetota</taxon>
        <taxon>Actinomycetes</taxon>
        <taxon>Pseudonocardiales</taxon>
        <taxon>Pseudonocardiaceae</taxon>
        <taxon>Streptoalloteichus</taxon>
    </lineage>
</organism>
<keyword evidence="2" id="KW-0378">Hydrolase</keyword>
<feature type="transmembrane region" description="Helical" evidence="4">
    <location>
        <begin position="241"/>
        <end position="262"/>
    </location>
</feature>
<dbReference type="Proteomes" id="UP000184501">
    <property type="component" value="Unassembled WGS sequence"/>
</dbReference>
<evidence type="ECO:0000256" key="4">
    <source>
        <dbReference type="SAM" id="Phobius"/>
    </source>
</evidence>
<feature type="compositionally biased region" description="Basic and acidic residues" evidence="3">
    <location>
        <begin position="104"/>
        <end position="115"/>
    </location>
</feature>
<dbReference type="GO" id="GO:0004185">
    <property type="term" value="F:serine-type carboxypeptidase activity"/>
    <property type="evidence" value="ECO:0007669"/>
    <property type="project" value="InterPro"/>
</dbReference>
<keyword evidence="4" id="KW-1133">Transmembrane helix</keyword>
<feature type="compositionally biased region" description="Basic and acidic residues" evidence="3">
    <location>
        <begin position="78"/>
        <end position="93"/>
    </location>
</feature>
<evidence type="ECO:0000256" key="3">
    <source>
        <dbReference type="SAM" id="MobiDB-lite"/>
    </source>
</evidence>